<accession>A0A2Z3KGD4</accession>
<feature type="region of interest" description="Disordered" evidence="1">
    <location>
        <begin position="42"/>
        <end position="95"/>
    </location>
</feature>
<reference evidence="2 3" key="1">
    <citation type="submission" date="2018-03" db="EMBL/GenBank/DDBJ databases">
        <title>Genome sequence of Lactococcus lactis strain 14B4 from almond drupe.</title>
        <authorList>
            <person name="Tran T.D."/>
            <person name="McGarvey J.A."/>
            <person name="Huynh S."/>
            <person name="Parker C.T."/>
        </authorList>
    </citation>
    <scope>NUCLEOTIDE SEQUENCE [LARGE SCALE GENOMIC DNA]</scope>
    <source>
        <strain evidence="2 3">14B4</strain>
    </source>
</reference>
<dbReference type="AlphaFoldDB" id="A0A2Z3KGD4"/>
<evidence type="ECO:0000313" key="3">
    <source>
        <dbReference type="Proteomes" id="UP000245919"/>
    </source>
</evidence>
<protein>
    <submittedName>
        <fullName evidence="2">Uncharacterized protein</fullName>
    </submittedName>
</protein>
<organism evidence="2 3">
    <name type="scientific">Lactococcus lactis subsp. lactis</name>
    <name type="common">Streptococcus lactis</name>
    <dbReference type="NCBI Taxonomy" id="1360"/>
    <lineage>
        <taxon>Bacteria</taxon>
        <taxon>Bacillati</taxon>
        <taxon>Bacillota</taxon>
        <taxon>Bacilli</taxon>
        <taxon>Lactobacillales</taxon>
        <taxon>Streptococcaceae</taxon>
        <taxon>Lactococcus</taxon>
    </lineage>
</organism>
<feature type="compositionally biased region" description="Polar residues" evidence="1">
    <location>
        <begin position="85"/>
        <end position="95"/>
    </location>
</feature>
<proteinExistence type="predicted"/>
<dbReference type="EMBL" id="CP028160">
    <property type="protein sequence ID" value="AWN66508.1"/>
    <property type="molecule type" value="Genomic_DNA"/>
</dbReference>
<name>A0A2Z3KGD4_LACLL</name>
<sequence length="95" mass="10836">MDKDLADKAEKILEDESFDLKILCRAIITKTAKEGRSPLRLETLGQPVVPENTRETQTKPEQIQENLQPENEVIEENETKPHVKVQNNPFANLAK</sequence>
<feature type="compositionally biased region" description="Polar residues" evidence="1">
    <location>
        <begin position="59"/>
        <end position="69"/>
    </location>
</feature>
<dbReference type="Proteomes" id="UP000245919">
    <property type="component" value="Chromosome"/>
</dbReference>
<gene>
    <name evidence="2" type="ORF">LL14B4_10120</name>
</gene>
<evidence type="ECO:0000313" key="2">
    <source>
        <dbReference type="EMBL" id="AWN66508.1"/>
    </source>
</evidence>
<evidence type="ECO:0000256" key="1">
    <source>
        <dbReference type="SAM" id="MobiDB-lite"/>
    </source>
</evidence>